<organism evidence="4 6">
    <name type="scientific">Trichuris suis</name>
    <name type="common">pig whipworm</name>
    <dbReference type="NCBI Taxonomy" id="68888"/>
    <lineage>
        <taxon>Eukaryota</taxon>
        <taxon>Metazoa</taxon>
        <taxon>Ecdysozoa</taxon>
        <taxon>Nematoda</taxon>
        <taxon>Enoplea</taxon>
        <taxon>Dorylaimia</taxon>
        <taxon>Trichinellida</taxon>
        <taxon>Trichuridae</taxon>
        <taxon>Trichuris</taxon>
    </lineage>
</organism>
<dbReference type="EMBL" id="KL367487">
    <property type="protein sequence ID" value="KFD70462.1"/>
    <property type="molecule type" value="Genomic_DNA"/>
</dbReference>
<dbReference type="PROSITE" id="PS50238">
    <property type="entry name" value="RHOGAP"/>
    <property type="match status" value="1"/>
</dbReference>
<evidence type="ECO:0000256" key="1">
    <source>
        <dbReference type="SAM" id="MobiDB-lite"/>
    </source>
</evidence>
<dbReference type="GO" id="GO:2001136">
    <property type="term" value="P:negative regulation of endocytic recycling"/>
    <property type="evidence" value="ECO:0007669"/>
    <property type="project" value="TreeGrafter"/>
</dbReference>
<gene>
    <name evidence="4" type="ORF">M513_00962</name>
    <name evidence="5" type="ORF">M514_00962</name>
</gene>
<dbReference type="SUPFAM" id="SSF52087">
    <property type="entry name" value="CRAL/TRIO domain"/>
    <property type="match status" value="1"/>
</dbReference>
<feature type="region of interest" description="Disordered" evidence="1">
    <location>
        <begin position="1"/>
        <end position="34"/>
    </location>
</feature>
<dbReference type="InterPro" id="IPR001251">
    <property type="entry name" value="CRAL-TRIO_dom"/>
</dbReference>
<dbReference type="Pfam" id="PF13716">
    <property type="entry name" value="CRAL_TRIO_2"/>
    <property type="match status" value="1"/>
</dbReference>
<evidence type="ECO:0000259" key="3">
    <source>
        <dbReference type="PROSITE" id="PS50238"/>
    </source>
</evidence>
<evidence type="ECO:0000259" key="2">
    <source>
        <dbReference type="PROSITE" id="PS50191"/>
    </source>
</evidence>
<dbReference type="SMART" id="SM00516">
    <property type="entry name" value="SEC14"/>
    <property type="match status" value="1"/>
</dbReference>
<reference evidence="4 6" key="1">
    <citation type="journal article" date="2014" name="Nat. Genet.">
        <title>Genome and transcriptome of the porcine whipworm Trichuris suis.</title>
        <authorList>
            <person name="Jex A.R."/>
            <person name="Nejsum P."/>
            <person name="Schwarz E.M."/>
            <person name="Hu L."/>
            <person name="Young N.D."/>
            <person name="Hall R.S."/>
            <person name="Korhonen P.K."/>
            <person name="Liao S."/>
            <person name="Thamsborg S."/>
            <person name="Xia J."/>
            <person name="Xu P."/>
            <person name="Wang S."/>
            <person name="Scheerlinck J.P."/>
            <person name="Hofmann A."/>
            <person name="Sternberg P.W."/>
            <person name="Wang J."/>
            <person name="Gasser R.B."/>
        </authorList>
    </citation>
    <scope>NUCLEOTIDE SEQUENCE [LARGE SCALE GENOMIC DNA]</scope>
    <source>
        <strain evidence="5">DCEP-RM93F</strain>
        <strain evidence="4">DCEP-RM93M</strain>
    </source>
</reference>
<dbReference type="AlphaFoldDB" id="A0A085MLV3"/>
<dbReference type="PANTHER" id="PTHR45808:SF2">
    <property type="entry name" value="RHO GTPASE-ACTIVATING PROTEIN 68F"/>
    <property type="match status" value="1"/>
</dbReference>
<dbReference type="PROSITE" id="PS50191">
    <property type="entry name" value="CRAL_TRIO"/>
    <property type="match status" value="1"/>
</dbReference>
<feature type="compositionally biased region" description="Polar residues" evidence="1">
    <location>
        <begin position="1"/>
        <end position="11"/>
    </location>
</feature>
<name>A0A085MLV3_9BILA</name>
<dbReference type="InterPro" id="IPR036865">
    <property type="entry name" value="CRAL-TRIO_dom_sf"/>
</dbReference>
<dbReference type="SMART" id="SM00324">
    <property type="entry name" value="RhoGAP"/>
    <property type="match status" value="1"/>
</dbReference>
<feature type="domain" description="CRAL-TRIO" evidence="2">
    <location>
        <begin position="78"/>
        <end position="233"/>
    </location>
</feature>
<sequence length="417" mass="48287">MSDSANSSVGQKSRDSAPPSAFVEPEEPFADDDFADSNILTGGDCNNLQNCSNGNYLDRDENFEFELGSPSNDSISENFHSVSQYEVVDVVGDDKAGRPVVVFYAFRLPSSQIFDYELFLRYLTHVLDGFVEQDYSVIYFHYGWRRCNRPPLGWLVRAYRALDRRFKKNLKSLYIVHPTRLLRIIWAVFKPIISSKFERKVFYVNYLYQLREIVRCDQLLIPREIEDILRNHPGAKLPPAVTDIVEFLRKHGLFTPGIFRRSVSIQEVRLWQERINHGLPVVYNPSEHIHLSAVLLKTFLRELSEPVMTFSQYAEILKFHGLFFDERIQRAKEIVNSLPAENYNLLKFLVLFLGEVASHSEVNLMNASNLAIVFGPNLAWPGDQQITLRQLDELNEFAWRLIDNAVEIFNSPLDERK</sequence>
<dbReference type="Gene3D" id="3.40.525.10">
    <property type="entry name" value="CRAL-TRIO lipid binding domain"/>
    <property type="match status" value="1"/>
</dbReference>
<dbReference type="GO" id="GO:0005737">
    <property type="term" value="C:cytoplasm"/>
    <property type="evidence" value="ECO:0007669"/>
    <property type="project" value="TreeGrafter"/>
</dbReference>
<accession>A0A085MLV3</accession>
<dbReference type="InterPro" id="IPR008936">
    <property type="entry name" value="Rho_GTPase_activation_prot"/>
</dbReference>
<protein>
    <recommendedName>
        <fullName evidence="7">RhoGAP domain protein</fullName>
    </recommendedName>
</protein>
<evidence type="ECO:0000313" key="4">
    <source>
        <dbReference type="EMBL" id="KFD58199.1"/>
    </source>
</evidence>
<evidence type="ECO:0000313" key="5">
    <source>
        <dbReference type="EMBL" id="KFD70462.1"/>
    </source>
</evidence>
<dbReference type="InterPro" id="IPR000198">
    <property type="entry name" value="RhoGAP_dom"/>
</dbReference>
<dbReference type="Proteomes" id="UP000030764">
    <property type="component" value="Unassembled WGS sequence"/>
</dbReference>
<evidence type="ECO:0008006" key="7">
    <source>
        <dbReference type="Google" id="ProtNLM"/>
    </source>
</evidence>
<dbReference type="EMBL" id="KL363185">
    <property type="protein sequence ID" value="KFD58199.1"/>
    <property type="molecule type" value="Genomic_DNA"/>
</dbReference>
<dbReference type="CDD" id="cd00170">
    <property type="entry name" value="SEC14"/>
    <property type="match status" value="1"/>
</dbReference>
<keyword evidence="6" id="KW-1185">Reference proteome</keyword>
<dbReference type="SUPFAM" id="SSF48350">
    <property type="entry name" value="GTPase activation domain, GAP"/>
    <property type="match status" value="1"/>
</dbReference>
<proteinExistence type="predicted"/>
<dbReference type="Gene3D" id="1.10.555.10">
    <property type="entry name" value="Rho GTPase activation protein"/>
    <property type="match status" value="1"/>
</dbReference>
<feature type="domain" description="Rho-GAP" evidence="3">
    <location>
        <begin position="223"/>
        <end position="409"/>
    </location>
</feature>
<dbReference type="GO" id="GO:0007264">
    <property type="term" value="P:small GTPase-mediated signal transduction"/>
    <property type="evidence" value="ECO:0007669"/>
    <property type="project" value="TreeGrafter"/>
</dbReference>
<dbReference type="Pfam" id="PF00620">
    <property type="entry name" value="RhoGAP"/>
    <property type="match status" value="1"/>
</dbReference>
<evidence type="ECO:0000313" key="6">
    <source>
        <dbReference type="Proteomes" id="UP000030764"/>
    </source>
</evidence>
<dbReference type="PANTHER" id="PTHR45808">
    <property type="entry name" value="RHO GTPASE-ACTIVATING PROTEIN 68F"/>
    <property type="match status" value="1"/>
</dbReference>
<feature type="compositionally biased region" description="Acidic residues" evidence="1">
    <location>
        <begin position="24"/>
        <end position="34"/>
    </location>
</feature>
<dbReference type="Proteomes" id="UP000030758">
    <property type="component" value="Unassembled WGS sequence"/>
</dbReference>
<dbReference type="GO" id="GO:0005096">
    <property type="term" value="F:GTPase activator activity"/>
    <property type="evidence" value="ECO:0007669"/>
    <property type="project" value="TreeGrafter"/>
</dbReference>